<dbReference type="PIRSF" id="PIRSF003092">
    <property type="entry name" value="MinD"/>
    <property type="match status" value="1"/>
</dbReference>
<dbReference type="Gene3D" id="3.40.50.300">
    <property type="entry name" value="P-loop containing nucleotide triphosphate hydrolases"/>
    <property type="match status" value="1"/>
</dbReference>
<dbReference type="GO" id="GO:0016887">
    <property type="term" value="F:ATP hydrolysis activity"/>
    <property type="evidence" value="ECO:0007669"/>
    <property type="project" value="TreeGrafter"/>
</dbReference>
<protein>
    <submittedName>
        <fullName evidence="4">ATPase</fullName>
    </submittedName>
</protein>
<dbReference type="RefSeq" id="WP_188816936.1">
    <property type="nucleotide sequence ID" value="NZ_BMOF01000014.1"/>
</dbReference>
<evidence type="ECO:0000313" key="5">
    <source>
        <dbReference type="Proteomes" id="UP000637720"/>
    </source>
</evidence>
<dbReference type="Pfam" id="PF01656">
    <property type="entry name" value="CbiA"/>
    <property type="match status" value="1"/>
</dbReference>
<proteinExistence type="predicted"/>
<dbReference type="SUPFAM" id="SSF52540">
    <property type="entry name" value="P-loop containing nucleoside triphosphate hydrolases"/>
    <property type="match status" value="1"/>
</dbReference>
<evidence type="ECO:0000256" key="1">
    <source>
        <dbReference type="ARBA" id="ARBA00022741"/>
    </source>
</evidence>
<sequence length="303" mass="32845">MRDQAEALRERMRRLAAETAPERAATSGRSPARVIAVTSGKGGVGKSNVALNVALGLARLGKRVVLVDIDLGFANLDVLMGVAPRFHLLDLVTRRLSVWDVLTDGPEGIRFLAGGSGFDRLLSLNEETLRYLFAQLEQLETAADVVLFDTAAGLTPHGLRALLAADDLFLVTTPEPTALTDAYAVVKVLARQAQDGVDARELSVRLIVNRARSQREGKEAARRLVAVAQRFLNLPIAVLGCVPEDEHVRRAVTSQRPLLVAYPHAPAARELARIARTVVGGDGARARQPGGIRRFLQRLVPWI</sequence>
<evidence type="ECO:0000313" key="4">
    <source>
        <dbReference type="EMBL" id="GGJ97800.1"/>
    </source>
</evidence>
<dbReference type="GO" id="GO:0005524">
    <property type="term" value="F:ATP binding"/>
    <property type="evidence" value="ECO:0007669"/>
    <property type="project" value="UniProtKB-KW"/>
</dbReference>
<dbReference type="GO" id="GO:0005829">
    <property type="term" value="C:cytosol"/>
    <property type="evidence" value="ECO:0007669"/>
    <property type="project" value="TreeGrafter"/>
</dbReference>
<keyword evidence="5" id="KW-1185">Reference proteome</keyword>
<comment type="caution">
    <text evidence="4">The sequence shown here is derived from an EMBL/GenBank/DDBJ whole genome shotgun (WGS) entry which is preliminary data.</text>
</comment>
<feature type="domain" description="CobQ/CobB/MinD/ParA nucleotide binding" evidence="3">
    <location>
        <begin position="35"/>
        <end position="257"/>
    </location>
</feature>
<keyword evidence="1" id="KW-0547">Nucleotide-binding</keyword>
<dbReference type="EMBL" id="BMOF01000014">
    <property type="protein sequence ID" value="GGJ97800.1"/>
    <property type="molecule type" value="Genomic_DNA"/>
</dbReference>
<dbReference type="InterPro" id="IPR025501">
    <property type="entry name" value="MinD_FleN"/>
</dbReference>
<dbReference type="Proteomes" id="UP000637720">
    <property type="component" value="Unassembled WGS sequence"/>
</dbReference>
<dbReference type="GO" id="GO:0051782">
    <property type="term" value="P:negative regulation of cell division"/>
    <property type="evidence" value="ECO:0007669"/>
    <property type="project" value="TreeGrafter"/>
</dbReference>
<name>A0A8J3FAN3_9BACI</name>
<dbReference type="PANTHER" id="PTHR43384">
    <property type="entry name" value="SEPTUM SITE-DETERMINING PROTEIN MIND HOMOLOG, CHLOROPLASTIC-RELATED"/>
    <property type="match status" value="1"/>
</dbReference>
<dbReference type="InterPro" id="IPR050625">
    <property type="entry name" value="ParA/MinD_ATPase"/>
</dbReference>
<dbReference type="AlphaFoldDB" id="A0A8J3FAN3"/>
<reference evidence="4" key="2">
    <citation type="submission" date="2020-09" db="EMBL/GenBank/DDBJ databases">
        <authorList>
            <person name="Sun Q."/>
            <person name="Ohkuma M."/>
        </authorList>
    </citation>
    <scope>NUCLEOTIDE SEQUENCE</scope>
    <source>
        <strain evidence="4">JCM 14719</strain>
    </source>
</reference>
<dbReference type="InterPro" id="IPR002586">
    <property type="entry name" value="CobQ/CobB/MinD/ParA_Nub-bd_dom"/>
</dbReference>
<dbReference type="PANTHER" id="PTHR43384:SF4">
    <property type="entry name" value="CELLULOSE BIOSYNTHESIS PROTEIN BCSQ-RELATED"/>
    <property type="match status" value="1"/>
</dbReference>
<evidence type="ECO:0000259" key="3">
    <source>
        <dbReference type="Pfam" id="PF01656"/>
    </source>
</evidence>
<dbReference type="InterPro" id="IPR027417">
    <property type="entry name" value="P-loop_NTPase"/>
</dbReference>
<reference evidence="4" key="1">
    <citation type="journal article" date="2014" name="Int. J. Syst. Evol. Microbiol.">
        <title>Complete genome sequence of Corynebacterium casei LMG S-19264T (=DSM 44701T), isolated from a smear-ripened cheese.</title>
        <authorList>
            <consortium name="US DOE Joint Genome Institute (JGI-PGF)"/>
            <person name="Walter F."/>
            <person name="Albersmeier A."/>
            <person name="Kalinowski J."/>
            <person name="Ruckert C."/>
        </authorList>
    </citation>
    <scope>NUCLEOTIDE SEQUENCE</scope>
    <source>
        <strain evidence="4">JCM 14719</strain>
    </source>
</reference>
<evidence type="ECO:0000256" key="2">
    <source>
        <dbReference type="ARBA" id="ARBA00022840"/>
    </source>
</evidence>
<dbReference type="GO" id="GO:0009898">
    <property type="term" value="C:cytoplasmic side of plasma membrane"/>
    <property type="evidence" value="ECO:0007669"/>
    <property type="project" value="TreeGrafter"/>
</dbReference>
<dbReference type="CDD" id="cd02038">
    <property type="entry name" value="FlhG-like"/>
    <property type="match status" value="1"/>
</dbReference>
<accession>A0A8J3FAN3</accession>
<gene>
    <name evidence="4" type="ORF">GCM10007043_09630</name>
</gene>
<keyword evidence="2" id="KW-0067">ATP-binding</keyword>
<organism evidence="4 5">
    <name type="scientific">Calditerricola satsumensis</name>
    <dbReference type="NCBI Taxonomy" id="373054"/>
    <lineage>
        <taxon>Bacteria</taxon>
        <taxon>Bacillati</taxon>
        <taxon>Bacillota</taxon>
        <taxon>Bacilli</taxon>
        <taxon>Bacillales</taxon>
        <taxon>Bacillaceae</taxon>
        <taxon>Calditerricola</taxon>
    </lineage>
</organism>
<dbReference type="InterPro" id="IPR033875">
    <property type="entry name" value="FlhG"/>
</dbReference>